<evidence type="ECO:0000256" key="2">
    <source>
        <dbReference type="ARBA" id="ARBA00022617"/>
    </source>
</evidence>
<gene>
    <name evidence="7" type="ORF">FHL15_000326</name>
</gene>
<evidence type="ECO:0000256" key="1">
    <source>
        <dbReference type="ARBA" id="ARBA00001971"/>
    </source>
</evidence>
<dbReference type="STRING" id="2512241.A0A553IFL3"/>
<dbReference type="SUPFAM" id="SSF48264">
    <property type="entry name" value="Cytochrome P450"/>
    <property type="match status" value="1"/>
</dbReference>
<sequence length="273" mass="30771">MIRSRLAEGPNMKHNLFFMTDTLRVSDNDEVFIEEIRSEATFLLSAGSDTISTCLSALFFYLSRNADCYRKVTAEIRSKFTSSDSIRGGPCLSDCSYLRACIDEALRMSPPIAGTLWRELAVESKRDSVPLVIDGHIIPPGTYVGVNIYSLHHNERYFPDPFTFKPERFLSGDVQDEKQSRKAFAPFSLGARGCMGRSMAYLELSLIVAKVLWHFDFTRAPDETGRLGESEYWKLRGKGERIDEYQTNDIFGAIHQGPCLVFKSRGEGFVAST</sequence>
<keyword evidence="8" id="KW-1185">Reference proteome</keyword>
<dbReference type="PRINTS" id="PR00385">
    <property type="entry name" value="P450"/>
</dbReference>
<keyword evidence="4 5" id="KW-0408">Iron</keyword>
<accession>A0A553IFL3</accession>
<evidence type="ECO:0000313" key="7">
    <source>
        <dbReference type="EMBL" id="TRX98984.1"/>
    </source>
</evidence>
<dbReference type="Gene3D" id="1.10.630.10">
    <property type="entry name" value="Cytochrome P450"/>
    <property type="match status" value="1"/>
</dbReference>
<dbReference type="InterPro" id="IPR001128">
    <property type="entry name" value="Cyt_P450"/>
</dbReference>
<reference evidence="8" key="1">
    <citation type="submission" date="2019-06" db="EMBL/GenBank/DDBJ databases">
        <title>Draft genome sequence of the griseofulvin-producing fungus Xylaria cubensis strain G536.</title>
        <authorList>
            <person name="Mead M.E."/>
            <person name="Raja H.A."/>
            <person name="Steenwyk J.L."/>
            <person name="Knowles S.L."/>
            <person name="Oberlies N.H."/>
            <person name="Rokas A."/>
        </authorList>
    </citation>
    <scope>NUCLEOTIDE SEQUENCE [LARGE SCALE GENOMIC DNA]</scope>
    <source>
        <strain evidence="8">G536</strain>
    </source>
</reference>
<comment type="caution">
    <text evidence="7">The sequence shown here is derived from an EMBL/GenBank/DDBJ whole genome shotgun (WGS) entry which is preliminary data.</text>
</comment>
<dbReference type="GO" id="GO:0016705">
    <property type="term" value="F:oxidoreductase activity, acting on paired donors, with incorporation or reduction of molecular oxygen"/>
    <property type="evidence" value="ECO:0007669"/>
    <property type="project" value="InterPro"/>
</dbReference>
<evidence type="ECO:0000256" key="4">
    <source>
        <dbReference type="ARBA" id="ARBA00023004"/>
    </source>
</evidence>
<dbReference type="EMBL" id="VFLP01000001">
    <property type="protein sequence ID" value="TRX98984.1"/>
    <property type="molecule type" value="Genomic_DNA"/>
</dbReference>
<dbReference type="OrthoDB" id="1470350at2759"/>
<evidence type="ECO:0000256" key="5">
    <source>
        <dbReference type="PIRSR" id="PIRSR602401-1"/>
    </source>
</evidence>
<dbReference type="InterPro" id="IPR002401">
    <property type="entry name" value="Cyt_P450_E_grp-I"/>
</dbReference>
<evidence type="ECO:0000313" key="8">
    <source>
        <dbReference type="Proteomes" id="UP000319160"/>
    </source>
</evidence>
<dbReference type="GO" id="GO:0005506">
    <property type="term" value="F:iron ion binding"/>
    <property type="evidence" value="ECO:0007669"/>
    <property type="project" value="InterPro"/>
</dbReference>
<dbReference type="InterPro" id="IPR036396">
    <property type="entry name" value="Cyt_P450_sf"/>
</dbReference>
<dbReference type="PANTHER" id="PTHR24305">
    <property type="entry name" value="CYTOCHROME P450"/>
    <property type="match status" value="1"/>
</dbReference>
<keyword evidence="6" id="KW-0560">Oxidoreductase</keyword>
<evidence type="ECO:0008006" key="9">
    <source>
        <dbReference type="Google" id="ProtNLM"/>
    </source>
</evidence>
<dbReference type="PRINTS" id="PR00463">
    <property type="entry name" value="EP450I"/>
</dbReference>
<name>A0A553IFL3_9PEZI</name>
<dbReference type="PROSITE" id="PS00086">
    <property type="entry name" value="CYTOCHROME_P450"/>
    <property type="match status" value="1"/>
</dbReference>
<dbReference type="PANTHER" id="PTHR24305:SF226">
    <property type="entry name" value="CYTOCHROME P450 MONOOXYGENASE"/>
    <property type="match status" value="1"/>
</dbReference>
<comment type="similarity">
    <text evidence="6">Belongs to the cytochrome P450 family.</text>
</comment>
<dbReference type="InterPro" id="IPR017972">
    <property type="entry name" value="Cyt_P450_CS"/>
</dbReference>
<evidence type="ECO:0000256" key="6">
    <source>
        <dbReference type="RuleBase" id="RU000461"/>
    </source>
</evidence>
<dbReference type="AlphaFoldDB" id="A0A553IFL3"/>
<keyword evidence="6" id="KW-0503">Monooxygenase</keyword>
<keyword evidence="3 5" id="KW-0479">Metal-binding</keyword>
<dbReference type="GO" id="GO:0020037">
    <property type="term" value="F:heme binding"/>
    <property type="evidence" value="ECO:0007669"/>
    <property type="project" value="InterPro"/>
</dbReference>
<dbReference type="Pfam" id="PF00067">
    <property type="entry name" value="p450"/>
    <property type="match status" value="1"/>
</dbReference>
<keyword evidence="2 5" id="KW-0349">Heme</keyword>
<dbReference type="InterPro" id="IPR050121">
    <property type="entry name" value="Cytochrome_P450_monoxygenase"/>
</dbReference>
<evidence type="ECO:0000256" key="3">
    <source>
        <dbReference type="ARBA" id="ARBA00022723"/>
    </source>
</evidence>
<comment type="cofactor">
    <cofactor evidence="1 5">
        <name>heme</name>
        <dbReference type="ChEBI" id="CHEBI:30413"/>
    </cofactor>
</comment>
<feature type="binding site" description="axial binding residue" evidence="5">
    <location>
        <position position="194"/>
    </location>
    <ligand>
        <name>heme</name>
        <dbReference type="ChEBI" id="CHEBI:30413"/>
    </ligand>
    <ligandPart>
        <name>Fe</name>
        <dbReference type="ChEBI" id="CHEBI:18248"/>
    </ligandPart>
</feature>
<dbReference type="GO" id="GO:0004497">
    <property type="term" value="F:monooxygenase activity"/>
    <property type="evidence" value="ECO:0007669"/>
    <property type="project" value="UniProtKB-KW"/>
</dbReference>
<protein>
    <recommendedName>
        <fullName evidence="9">Cytochrome P450</fullName>
    </recommendedName>
</protein>
<proteinExistence type="inferred from homology"/>
<dbReference type="Proteomes" id="UP000319160">
    <property type="component" value="Unassembled WGS sequence"/>
</dbReference>
<organism evidence="7 8">
    <name type="scientific">Xylaria flabelliformis</name>
    <dbReference type="NCBI Taxonomy" id="2512241"/>
    <lineage>
        <taxon>Eukaryota</taxon>
        <taxon>Fungi</taxon>
        <taxon>Dikarya</taxon>
        <taxon>Ascomycota</taxon>
        <taxon>Pezizomycotina</taxon>
        <taxon>Sordariomycetes</taxon>
        <taxon>Xylariomycetidae</taxon>
        <taxon>Xylariales</taxon>
        <taxon>Xylariaceae</taxon>
        <taxon>Xylaria</taxon>
    </lineage>
</organism>